<dbReference type="InterPro" id="IPR042099">
    <property type="entry name" value="ANL_N_sf"/>
</dbReference>
<dbReference type="InterPro" id="IPR045851">
    <property type="entry name" value="AMP-bd_C_sf"/>
</dbReference>
<dbReference type="EC" id="6.2.1.-" evidence="7"/>
<proteinExistence type="inferred from homology"/>
<dbReference type="PROSITE" id="PS00455">
    <property type="entry name" value="AMP_BINDING"/>
    <property type="match status" value="1"/>
</dbReference>
<dbReference type="EMBL" id="JACHIR010000004">
    <property type="protein sequence ID" value="MBB5897849.1"/>
    <property type="molecule type" value="Genomic_DNA"/>
</dbReference>
<dbReference type="GO" id="GO:0004467">
    <property type="term" value="F:long-chain fatty acid-CoA ligase activity"/>
    <property type="evidence" value="ECO:0007669"/>
    <property type="project" value="TreeGrafter"/>
</dbReference>
<dbReference type="RefSeq" id="WP_184870335.1">
    <property type="nucleotide sequence ID" value="NZ_BAAAWY010000026.1"/>
</dbReference>
<keyword evidence="4" id="KW-0067">ATP-binding</keyword>
<feature type="domain" description="AMP-dependent synthetase/ligase" evidence="5">
    <location>
        <begin position="18"/>
        <end position="374"/>
    </location>
</feature>
<evidence type="ECO:0000256" key="4">
    <source>
        <dbReference type="ARBA" id="ARBA00022840"/>
    </source>
</evidence>
<keyword evidence="2 7" id="KW-0436">Ligase</keyword>
<dbReference type="Pfam" id="PF13193">
    <property type="entry name" value="AMP-binding_C"/>
    <property type="match status" value="1"/>
</dbReference>
<comment type="caution">
    <text evidence="7">The sequence shown here is derived from an EMBL/GenBank/DDBJ whole genome shotgun (WGS) entry which is preliminary data.</text>
</comment>
<dbReference type="InterPro" id="IPR000873">
    <property type="entry name" value="AMP-dep_synth/lig_dom"/>
</dbReference>
<dbReference type="GO" id="GO:0005524">
    <property type="term" value="F:ATP binding"/>
    <property type="evidence" value="ECO:0007669"/>
    <property type="project" value="UniProtKB-KW"/>
</dbReference>
<dbReference type="PANTHER" id="PTHR43107">
    <property type="entry name" value="LONG-CHAIN FATTY ACID TRANSPORT PROTEIN"/>
    <property type="match status" value="1"/>
</dbReference>
<organism evidence="7 8">
    <name type="scientific">Kutzneria kofuensis</name>
    <dbReference type="NCBI Taxonomy" id="103725"/>
    <lineage>
        <taxon>Bacteria</taxon>
        <taxon>Bacillati</taxon>
        <taxon>Actinomycetota</taxon>
        <taxon>Actinomycetes</taxon>
        <taxon>Pseudonocardiales</taxon>
        <taxon>Pseudonocardiaceae</taxon>
        <taxon>Kutzneria</taxon>
    </lineage>
</organism>
<keyword evidence="8" id="KW-1185">Reference proteome</keyword>
<keyword evidence="3" id="KW-0547">Nucleotide-binding</keyword>
<dbReference type="GO" id="GO:0005886">
    <property type="term" value="C:plasma membrane"/>
    <property type="evidence" value="ECO:0007669"/>
    <property type="project" value="TreeGrafter"/>
</dbReference>
<sequence length="532" mass="56207">MAGPDAPTVTDLLLARAADDRPGLRFEDDTWSWAAHIRCSAAYAAALTALRRPGMPFHVGILADNLPEFSFALAGAALAGAVLVGLNPTRRGAALARDVRLADCQLILTESRHAGLLAGPDLAVGPDRIIDLHSAAWRELVAAHADAPLAPAPATPGDLLMLIFTSGTSGDPKAVRCTHGKIAFPGRMLADRFGLSTSDTVYLSMPMFHSNAIMAGWSVGLAAGATLALRRRFSASGFLADVRAYGATYANYVGRPLSYVLATPEREDDADNPLRIVYGNEGAEADIARFAERFGCRVIDGFGSTEGGVAIVRSPDTPPGALGRLTDGTVVLDPNTGKPCPPAEIGPDGRLRNAEQAVGELVNTAGAGWFAGYYGDPEADASRLRNGWYHSGDLGYVDEDGYCHFVGRTGDWMRVDGENLGTAPIERIIARHPDIAEVAVYGVPDPTVGDQVMAAVVLRPGAVLDPSGFAAFLAAQPDLGPKQLPRYVRITTALPRTATYKVVKRTLTAQGVDCADPVWHRPGSDAVFHPLT</sequence>
<evidence type="ECO:0000256" key="2">
    <source>
        <dbReference type="ARBA" id="ARBA00022598"/>
    </source>
</evidence>
<comment type="similarity">
    <text evidence="1">Belongs to the ATP-dependent AMP-binding enzyme family.</text>
</comment>
<evidence type="ECO:0000256" key="1">
    <source>
        <dbReference type="ARBA" id="ARBA00006432"/>
    </source>
</evidence>
<dbReference type="AlphaFoldDB" id="A0A7W9NMH5"/>
<dbReference type="Gene3D" id="3.30.300.30">
    <property type="match status" value="1"/>
</dbReference>
<evidence type="ECO:0000313" key="7">
    <source>
        <dbReference type="EMBL" id="MBB5897849.1"/>
    </source>
</evidence>
<dbReference type="InterPro" id="IPR025110">
    <property type="entry name" value="AMP-bd_C"/>
</dbReference>
<name>A0A7W9NMH5_9PSEU</name>
<dbReference type="Gene3D" id="3.40.50.12780">
    <property type="entry name" value="N-terminal domain of ligase-like"/>
    <property type="match status" value="1"/>
</dbReference>
<accession>A0A7W9NMH5</accession>
<dbReference type="Pfam" id="PF00501">
    <property type="entry name" value="AMP-binding"/>
    <property type="match status" value="1"/>
</dbReference>
<evidence type="ECO:0000313" key="8">
    <source>
        <dbReference type="Proteomes" id="UP000585638"/>
    </source>
</evidence>
<dbReference type="InterPro" id="IPR020845">
    <property type="entry name" value="AMP-binding_CS"/>
</dbReference>
<evidence type="ECO:0000259" key="5">
    <source>
        <dbReference type="Pfam" id="PF00501"/>
    </source>
</evidence>
<dbReference type="Proteomes" id="UP000585638">
    <property type="component" value="Unassembled WGS sequence"/>
</dbReference>
<dbReference type="PANTHER" id="PTHR43107:SF15">
    <property type="entry name" value="FATTY ACID TRANSPORT PROTEIN 3, ISOFORM A"/>
    <property type="match status" value="1"/>
</dbReference>
<evidence type="ECO:0000259" key="6">
    <source>
        <dbReference type="Pfam" id="PF13193"/>
    </source>
</evidence>
<dbReference type="SUPFAM" id="SSF56801">
    <property type="entry name" value="Acetyl-CoA synthetase-like"/>
    <property type="match status" value="1"/>
</dbReference>
<feature type="domain" description="AMP-binding enzyme C-terminal" evidence="6">
    <location>
        <begin position="425"/>
        <end position="501"/>
    </location>
</feature>
<dbReference type="GO" id="GO:0005324">
    <property type="term" value="F:long-chain fatty acid transmembrane transporter activity"/>
    <property type="evidence" value="ECO:0007669"/>
    <property type="project" value="TreeGrafter"/>
</dbReference>
<dbReference type="GO" id="GO:0044539">
    <property type="term" value="P:long-chain fatty acid import into cell"/>
    <property type="evidence" value="ECO:0007669"/>
    <property type="project" value="TreeGrafter"/>
</dbReference>
<reference evidence="7 8" key="1">
    <citation type="submission" date="2020-08" db="EMBL/GenBank/DDBJ databases">
        <title>Sequencing the genomes of 1000 actinobacteria strains.</title>
        <authorList>
            <person name="Klenk H.-P."/>
        </authorList>
    </citation>
    <scope>NUCLEOTIDE SEQUENCE [LARGE SCALE GENOMIC DNA]</scope>
    <source>
        <strain evidence="7 8">DSM 43851</strain>
    </source>
</reference>
<gene>
    <name evidence="7" type="ORF">BJ998_009108</name>
</gene>
<protein>
    <submittedName>
        <fullName evidence="7">Fatty-acyl-CoA synthase</fullName>
        <ecNumber evidence="7">6.2.1.-</ecNumber>
    </submittedName>
</protein>
<evidence type="ECO:0000256" key="3">
    <source>
        <dbReference type="ARBA" id="ARBA00022741"/>
    </source>
</evidence>